<dbReference type="Proteomes" id="UP000283523">
    <property type="component" value="Unassembled WGS sequence"/>
</dbReference>
<feature type="compositionally biased region" description="Polar residues" evidence="1">
    <location>
        <begin position="1"/>
        <end position="20"/>
    </location>
</feature>
<name>A0A418MEA3_9BACT</name>
<evidence type="ECO:0000313" key="3">
    <source>
        <dbReference type="Proteomes" id="UP000283523"/>
    </source>
</evidence>
<dbReference type="RefSeq" id="WP_119666993.1">
    <property type="nucleotide sequence ID" value="NZ_QXED01000002.1"/>
</dbReference>
<organism evidence="2 3">
    <name type="scientific">Fibrisoma montanum</name>
    <dbReference type="NCBI Taxonomy" id="2305895"/>
    <lineage>
        <taxon>Bacteria</taxon>
        <taxon>Pseudomonadati</taxon>
        <taxon>Bacteroidota</taxon>
        <taxon>Cytophagia</taxon>
        <taxon>Cytophagales</taxon>
        <taxon>Spirosomataceae</taxon>
        <taxon>Fibrisoma</taxon>
    </lineage>
</organism>
<keyword evidence="3" id="KW-1185">Reference proteome</keyword>
<reference evidence="2 3" key="1">
    <citation type="submission" date="2018-08" db="EMBL/GenBank/DDBJ databases">
        <title>Fibrisoma montanum sp. nov., isolated from Danxia mountain soil.</title>
        <authorList>
            <person name="Huang Y."/>
        </authorList>
    </citation>
    <scope>NUCLEOTIDE SEQUENCE [LARGE SCALE GENOMIC DNA]</scope>
    <source>
        <strain evidence="2 3">HYT19</strain>
    </source>
</reference>
<proteinExistence type="predicted"/>
<gene>
    <name evidence="2" type="ORF">DYU11_07240</name>
</gene>
<accession>A0A418MEA3</accession>
<evidence type="ECO:0000256" key="1">
    <source>
        <dbReference type="SAM" id="MobiDB-lite"/>
    </source>
</evidence>
<dbReference type="AlphaFoldDB" id="A0A418MEA3"/>
<sequence length="136" mass="15092">MNTEQNYNNPAHSATTTEPSNRPVDRSTRPVSRSIADLHDDIVNDVGGYLNFESLQSTLDNVLTAQQCYLESFTGIAEDHDKNKQYTISTNTVEVVFSLGRLAVFLVGIGEKMMLAREIALKDQIPNQKKDNESGS</sequence>
<feature type="region of interest" description="Disordered" evidence="1">
    <location>
        <begin position="1"/>
        <end position="33"/>
    </location>
</feature>
<comment type="caution">
    <text evidence="2">The sequence shown here is derived from an EMBL/GenBank/DDBJ whole genome shotgun (WGS) entry which is preliminary data.</text>
</comment>
<dbReference type="EMBL" id="QXED01000002">
    <property type="protein sequence ID" value="RIV25106.1"/>
    <property type="molecule type" value="Genomic_DNA"/>
</dbReference>
<protein>
    <submittedName>
        <fullName evidence="2">Uncharacterized protein</fullName>
    </submittedName>
</protein>
<evidence type="ECO:0000313" key="2">
    <source>
        <dbReference type="EMBL" id="RIV25106.1"/>
    </source>
</evidence>